<dbReference type="EMBL" id="BOPG01000116">
    <property type="protein sequence ID" value="GIJ64410.1"/>
    <property type="molecule type" value="Genomic_DNA"/>
</dbReference>
<evidence type="ECO:0000313" key="2">
    <source>
        <dbReference type="Proteomes" id="UP000612585"/>
    </source>
</evidence>
<dbReference type="Proteomes" id="UP000612585">
    <property type="component" value="Unassembled WGS sequence"/>
</dbReference>
<organism evidence="1 2">
    <name type="scientific">Virgisporangium aurantiacum</name>
    <dbReference type="NCBI Taxonomy" id="175570"/>
    <lineage>
        <taxon>Bacteria</taxon>
        <taxon>Bacillati</taxon>
        <taxon>Actinomycetota</taxon>
        <taxon>Actinomycetes</taxon>
        <taxon>Micromonosporales</taxon>
        <taxon>Micromonosporaceae</taxon>
        <taxon>Virgisporangium</taxon>
    </lineage>
</organism>
<name>A0A8J3ZLX1_9ACTN</name>
<gene>
    <name evidence="1" type="ORF">Vau01_119260</name>
</gene>
<comment type="caution">
    <text evidence="1">The sequence shown here is derived from an EMBL/GenBank/DDBJ whole genome shotgun (WGS) entry which is preliminary data.</text>
</comment>
<keyword evidence="2" id="KW-1185">Reference proteome</keyword>
<dbReference type="AlphaFoldDB" id="A0A8J3ZLX1"/>
<protein>
    <submittedName>
        <fullName evidence="1">Uncharacterized protein</fullName>
    </submittedName>
</protein>
<evidence type="ECO:0000313" key="1">
    <source>
        <dbReference type="EMBL" id="GIJ64410.1"/>
    </source>
</evidence>
<accession>A0A8J3ZLX1</accession>
<proteinExistence type="predicted"/>
<reference evidence="1" key="1">
    <citation type="submission" date="2021-01" db="EMBL/GenBank/DDBJ databases">
        <title>Whole genome shotgun sequence of Virgisporangium aurantiacum NBRC 16421.</title>
        <authorList>
            <person name="Komaki H."/>
            <person name="Tamura T."/>
        </authorList>
    </citation>
    <scope>NUCLEOTIDE SEQUENCE</scope>
    <source>
        <strain evidence="1">NBRC 16421</strain>
    </source>
</reference>
<sequence length="109" mass="11283">MNLADPAGHDYRVRAGVEGGPVAGKFRVAVPQHGGGGRGSRIRLIGIVLSGGELVDGVPPVLQGEQAGQPAVEVRDEEVFAQDDVAGVHTAQNLVDITFALAILTPPPW</sequence>